<dbReference type="Gene3D" id="3.40.50.920">
    <property type="match status" value="1"/>
</dbReference>
<dbReference type="PANTHER" id="PTHR43322:SF5">
    <property type="entry name" value="1-DEOXY-D-XYLULOSE-5-PHOSPHATE SYNTHASE, CHLOROPLASTIC"/>
    <property type="match status" value="1"/>
</dbReference>
<evidence type="ECO:0000256" key="10">
    <source>
        <dbReference type="HAMAP-Rule" id="MF_00315"/>
    </source>
</evidence>
<dbReference type="Pfam" id="PF13292">
    <property type="entry name" value="DXP_synthase_N"/>
    <property type="match status" value="1"/>
</dbReference>
<comment type="cofactor">
    <cofactor evidence="10">
        <name>Mg(2+)</name>
        <dbReference type="ChEBI" id="CHEBI:18420"/>
    </cofactor>
    <text evidence="10">Binds 1 Mg(2+) ion per subunit.</text>
</comment>
<dbReference type="GO" id="GO:0030976">
    <property type="term" value="F:thiamine pyrophosphate binding"/>
    <property type="evidence" value="ECO:0007669"/>
    <property type="project" value="UniProtKB-UniRule"/>
</dbReference>
<dbReference type="PROSITE" id="PS00802">
    <property type="entry name" value="TRANSKETOLASE_2"/>
    <property type="match status" value="1"/>
</dbReference>
<keyword evidence="6 10" id="KW-0460">Magnesium</keyword>
<feature type="binding site" evidence="10">
    <location>
        <position position="160"/>
    </location>
    <ligand>
        <name>Mg(2+)</name>
        <dbReference type="ChEBI" id="CHEBI:18420"/>
    </ligand>
</feature>
<dbReference type="GO" id="GO:0016114">
    <property type="term" value="P:terpenoid biosynthetic process"/>
    <property type="evidence" value="ECO:0007669"/>
    <property type="project" value="UniProtKB-UniRule"/>
</dbReference>
<proteinExistence type="inferred from homology"/>
<dbReference type="GO" id="GO:0019288">
    <property type="term" value="P:isopentenyl diphosphate biosynthetic process, methylerythritol 4-phosphate pathway"/>
    <property type="evidence" value="ECO:0007669"/>
    <property type="project" value="TreeGrafter"/>
</dbReference>
<dbReference type="InterPro" id="IPR009014">
    <property type="entry name" value="Transketo_C/PFOR_II"/>
</dbReference>
<feature type="binding site" evidence="10">
    <location>
        <begin position="161"/>
        <end position="162"/>
    </location>
    <ligand>
        <name>thiamine diphosphate</name>
        <dbReference type="ChEBI" id="CHEBI:58937"/>
    </ligand>
</feature>
<evidence type="ECO:0000256" key="1">
    <source>
        <dbReference type="ARBA" id="ARBA00004980"/>
    </source>
</evidence>
<feature type="binding site" evidence="10">
    <location>
        <position position="88"/>
    </location>
    <ligand>
        <name>thiamine diphosphate</name>
        <dbReference type="ChEBI" id="CHEBI:58937"/>
    </ligand>
</feature>
<dbReference type="Pfam" id="PF02780">
    <property type="entry name" value="Transketolase_C"/>
    <property type="match status" value="1"/>
</dbReference>
<feature type="binding site" evidence="10">
    <location>
        <position position="190"/>
    </location>
    <ligand>
        <name>Mg(2+)</name>
        <dbReference type="ChEBI" id="CHEBI:18420"/>
    </ligand>
</feature>
<comment type="subunit">
    <text evidence="3 10">Homodimer.</text>
</comment>
<dbReference type="EC" id="2.2.1.7" evidence="10"/>
<feature type="binding site" evidence="10">
    <location>
        <position position="190"/>
    </location>
    <ligand>
        <name>thiamine diphosphate</name>
        <dbReference type="ChEBI" id="CHEBI:58937"/>
    </ligand>
</feature>
<dbReference type="GO" id="GO:0009228">
    <property type="term" value="P:thiamine biosynthetic process"/>
    <property type="evidence" value="ECO:0007669"/>
    <property type="project" value="UniProtKB-UniRule"/>
</dbReference>
<dbReference type="GO" id="GO:0005829">
    <property type="term" value="C:cytosol"/>
    <property type="evidence" value="ECO:0007669"/>
    <property type="project" value="TreeGrafter"/>
</dbReference>
<protein>
    <recommendedName>
        <fullName evidence="10">1-deoxy-D-xylulose-5-phosphate synthase</fullName>
        <ecNumber evidence="10">2.2.1.7</ecNumber>
    </recommendedName>
    <alternativeName>
        <fullName evidence="10">1-deoxyxylulose-5-phosphate synthase</fullName>
        <shortName evidence="10">DXP synthase</shortName>
        <shortName evidence="10">DXPS</shortName>
    </alternativeName>
</protein>
<dbReference type="SUPFAM" id="SSF52922">
    <property type="entry name" value="TK C-terminal domain-like"/>
    <property type="match status" value="1"/>
</dbReference>
<evidence type="ECO:0000256" key="7">
    <source>
        <dbReference type="ARBA" id="ARBA00022977"/>
    </source>
</evidence>
<dbReference type="InterPro" id="IPR020826">
    <property type="entry name" value="Transketolase_BS"/>
</dbReference>
<dbReference type="GO" id="GO:0008661">
    <property type="term" value="F:1-deoxy-D-xylulose-5-phosphate synthase activity"/>
    <property type="evidence" value="ECO:0007669"/>
    <property type="project" value="UniProtKB-UniRule"/>
</dbReference>
<dbReference type="AlphaFoldDB" id="A0A508A1P3"/>
<dbReference type="SUPFAM" id="SSF52518">
    <property type="entry name" value="Thiamin diphosphate-binding fold (THDP-binding)"/>
    <property type="match status" value="2"/>
</dbReference>
<reference evidence="12 13" key="1">
    <citation type="submission" date="2019-06" db="EMBL/GenBank/DDBJ databases">
        <title>Draft genome sequence of Actinomyces johnsonii CCUG 34287T.</title>
        <authorList>
            <person name="Salva-Serra F."/>
            <person name="Cardew S."/>
            <person name="Moore E."/>
        </authorList>
    </citation>
    <scope>NUCLEOTIDE SEQUENCE [LARGE SCALE GENOMIC DNA]</scope>
    <source>
        <strain evidence="12 13">CCUG 34287</strain>
    </source>
</reference>
<keyword evidence="9 10" id="KW-0414">Isoprene biosynthesis</keyword>
<dbReference type="RefSeq" id="WP_141424511.1">
    <property type="nucleotide sequence ID" value="NZ_JASPFB010000005.1"/>
</dbReference>
<evidence type="ECO:0000313" key="12">
    <source>
        <dbReference type="EMBL" id="TQD42741.1"/>
    </source>
</evidence>
<organism evidence="12 13">
    <name type="scientific">Actinomyces johnsonii</name>
    <dbReference type="NCBI Taxonomy" id="544581"/>
    <lineage>
        <taxon>Bacteria</taxon>
        <taxon>Bacillati</taxon>
        <taxon>Actinomycetota</taxon>
        <taxon>Actinomycetes</taxon>
        <taxon>Actinomycetales</taxon>
        <taxon>Actinomycetaceae</taxon>
        <taxon>Actinomyces</taxon>
    </lineage>
</organism>
<dbReference type="FunFam" id="3.40.50.970:FF:000005">
    <property type="entry name" value="1-deoxy-D-xylulose-5-phosphate synthase"/>
    <property type="match status" value="1"/>
</dbReference>
<comment type="catalytic activity">
    <reaction evidence="10">
        <text>D-glyceraldehyde 3-phosphate + pyruvate + H(+) = 1-deoxy-D-xylulose 5-phosphate + CO2</text>
        <dbReference type="Rhea" id="RHEA:12605"/>
        <dbReference type="ChEBI" id="CHEBI:15361"/>
        <dbReference type="ChEBI" id="CHEBI:15378"/>
        <dbReference type="ChEBI" id="CHEBI:16526"/>
        <dbReference type="ChEBI" id="CHEBI:57792"/>
        <dbReference type="ChEBI" id="CHEBI:59776"/>
        <dbReference type="EC" id="2.2.1.7"/>
    </reaction>
</comment>
<dbReference type="NCBIfam" id="NF003933">
    <property type="entry name" value="PRK05444.2-2"/>
    <property type="match status" value="1"/>
</dbReference>
<dbReference type="InterPro" id="IPR033248">
    <property type="entry name" value="Transketolase_C"/>
</dbReference>
<evidence type="ECO:0000256" key="3">
    <source>
        <dbReference type="ARBA" id="ARBA00011738"/>
    </source>
</evidence>
<keyword evidence="7 10" id="KW-0784">Thiamine biosynthesis</keyword>
<evidence type="ECO:0000256" key="5">
    <source>
        <dbReference type="ARBA" id="ARBA00022723"/>
    </source>
</evidence>
<evidence type="ECO:0000256" key="4">
    <source>
        <dbReference type="ARBA" id="ARBA00022679"/>
    </source>
</evidence>
<dbReference type="InterPro" id="IPR005477">
    <property type="entry name" value="Dxylulose-5-P_synthase"/>
</dbReference>
<accession>A0A508A1P3</accession>
<dbReference type="NCBIfam" id="TIGR00204">
    <property type="entry name" value="dxs"/>
    <property type="match status" value="1"/>
</dbReference>
<dbReference type="CDD" id="cd02007">
    <property type="entry name" value="TPP_DXS"/>
    <property type="match status" value="1"/>
</dbReference>
<dbReference type="Pfam" id="PF02779">
    <property type="entry name" value="Transket_pyr"/>
    <property type="match status" value="1"/>
</dbReference>
<comment type="function">
    <text evidence="10">Catalyzes the acyloin condensation reaction between C atoms 2 and 3 of pyruvate and glyceraldehyde 3-phosphate to yield 1-deoxy-D-xylulose-5-phosphate (DXP).</text>
</comment>
<feature type="binding site" evidence="10">
    <location>
        <position position="382"/>
    </location>
    <ligand>
        <name>thiamine diphosphate</name>
        <dbReference type="ChEBI" id="CHEBI:58937"/>
    </ligand>
</feature>
<evidence type="ECO:0000256" key="8">
    <source>
        <dbReference type="ARBA" id="ARBA00023052"/>
    </source>
</evidence>
<evidence type="ECO:0000313" key="13">
    <source>
        <dbReference type="Proteomes" id="UP000319010"/>
    </source>
</evidence>
<evidence type="ECO:0000256" key="6">
    <source>
        <dbReference type="ARBA" id="ARBA00022842"/>
    </source>
</evidence>
<keyword evidence="8 10" id="KW-0786">Thiamine pyrophosphate</keyword>
<sequence>MPAAEHTGRPAEQAGGALLPSVRKPADLNRFTSDELVALAAEIRRHLVASVARTGGHLGPNLGVVELTIALHRTFRSPRDTIVFDTGHQAYVHKLLTGRQDFSHLRERGGLSGYPSRAESVHDVVENSHASTSLSWADGIARANHLQGLQDRHVVAVIGDGAMTGGMAWEALDNIADSSDRHLVIVVNDNGRSYAPTIGGLAHHLDALRTNPGYERVLSGVKRTLLSQGAPGRAAFDALHGLKRGLKDVLVPSAFFEDLGIKYTGPVDGHDITAIEFALTRARQYAEPVIVHVITEKGRGYTPAEEHVPDRFHAVGRIHPETGLPVVAERFGWTSVFAEEIVSLARGDERIVGVTAAMQAPVGLQPLADAMPERVIDVGIAEQHALTFSAGLAFAGMHPVVALYATFLNRAFDQVLMDVALHRAGVTIVLDRAGITGTDGASHNGMWDMALLAHVPGLHLAAPRDEATLREGLRLAVSVNDAPTVVRYPKGALPEPLPILRRLGLEHVEKSPYHAGAEVDAPAGESVGEVSAFDVVDVLLENLGPSEAPRILLVGVGVMAAEACRAARILQQEGRSVTAVHPHWVIPAPRPLVRAAAEADVVVVVEDGLVDGGIGSQLRDAVEEYRACQSTKIGSTGSPVFRRIGIPRRFIDTATRAQLLEEFGMRAADVASAAGTAADGVAGAPGGRDLGAE</sequence>
<comment type="cofactor">
    <cofactor evidence="10">
        <name>thiamine diphosphate</name>
        <dbReference type="ChEBI" id="CHEBI:58937"/>
    </cofactor>
    <text evidence="10">Binds 1 thiamine pyrophosphate per subunit.</text>
</comment>
<dbReference type="SMART" id="SM00861">
    <property type="entry name" value="Transket_pyr"/>
    <property type="match status" value="1"/>
</dbReference>
<dbReference type="Proteomes" id="UP000319010">
    <property type="component" value="Unassembled WGS sequence"/>
</dbReference>
<dbReference type="PANTHER" id="PTHR43322">
    <property type="entry name" value="1-D-DEOXYXYLULOSE 5-PHOSPHATE SYNTHASE-RELATED"/>
    <property type="match status" value="1"/>
</dbReference>
<evidence type="ECO:0000256" key="2">
    <source>
        <dbReference type="ARBA" id="ARBA00011081"/>
    </source>
</evidence>
<dbReference type="HAMAP" id="MF_00315">
    <property type="entry name" value="DXP_synth"/>
    <property type="match status" value="1"/>
</dbReference>
<evidence type="ECO:0000256" key="9">
    <source>
        <dbReference type="ARBA" id="ARBA00023229"/>
    </source>
</evidence>
<feature type="binding site" evidence="10">
    <location>
        <position position="301"/>
    </location>
    <ligand>
        <name>thiamine diphosphate</name>
        <dbReference type="ChEBI" id="CHEBI:58937"/>
    </ligand>
</feature>
<feature type="binding site" evidence="10">
    <location>
        <begin position="128"/>
        <end position="130"/>
    </location>
    <ligand>
        <name>thiamine diphosphate</name>
        <dbReference type="ChEBI" id="CHEBI:58937"/>
    </ligand>
</feature>
<gene>
    <name evidence="10 12" type="primary">dxs</name>
    <name evidence="12" type="ORF">FK256_08910</name>
</gene>
<keyword evidence="5 10" id="KW-0479">Metal-binding</keyword>
<comment type="caution">
    <text evidence="12">The sequence shown here is derived from an EMBL/GenBank/DDBJ whole genome shotgun (WGS) entry which is preliminary data.</text>
</comment>
<dbReference type="EMBL" id="VICB01000013">
    <property type="protein sequence ID" value="TQD42741.1"/>
    <property type="molecule type" value="Genomic_DNA"/>
</dbReference>
<dbReference type="Gene3D" id="3.40.50.970">
    <property type="match status" value="2"/>
</dbReference>
<feature type="domain" description="Transketolase-like pyrimidine-binding" evidence="11">
    <location>
        <begin position="331"/>
        <end position="495"/>
    </location>
</feature>
<dbReference type="InterPro" id="IPR005475">
    <property type="entry name" value="Transketolase-like_Pyr-bd"/>
</dbReference>
<evidence type="ECO:0000259" key="11">
    <source>
        <dbReference type="SMART" id="SM00861"/>
    </source>
</evidence>
<comment type="similarity">
    <text evidence="2 10">Belongs to the transketolase family. DXPS subfamily.</text>
</comment>
<name>A0A508A1P3_9ACTO</name>
<dbReference type="InterPro" id="IPR029061">
    <property type="entry name" value="THDP-binding"/>
</dbReference>
<keyword evidence="4 10" id="KW-0808">Transferase</keyword>
<dbReference type="UniPathway" id="UPA00064">
    <property type="reaction ID" value="UER00091"/>
</dbReference>
<dbReference type="GO" id="GO:0000287">
    <property type="term" value="F:magnesium ion binding"/>
    <property type="evidence" value="ECO:0007669"/>
    <property type="project" value="UniProtKB-UniRule"/>
</dbReference>
<comment type="pathway">
    <text evidence="1 10">Metabolic intermediate biosynthesis; 1-deoxy-D-xylulose 5-phosphate biosynthesis; 1-deoxy-D-xylulose 5-phosphate from D-glyceraldehyde 3-phosphate and pyruvate: step 1/1.</text>
</comment>
<dbReference type="CDD" id="cd07033">
    <property type="entry name" value="TPP_PYR_DXS_TK_like"/>
    <property type="match status" value="1"/>
</dbReference>